<keyword evidence="2" id="KW-1185">Reference proteome</keyword>
<proteinExistence type="predicted"/>
<reference evidence="1" key="1">
    <citation type="journal article" date="2022" name="Int. J. Mol. Sci.">
        <title>Draft Genome of Tanacetum Coccineum: Genomic Comparison of Closely Related Tanacetum-Family Plants.</title>
        <authorList>
            <person name="Yamashiro T."/>
            <person name="Shiraishi A."/>
            <person name="Nakayama K."/>
            <person name="Satake H."/>
        </authorList>
    </citation>
    <scope>NUCLEOTIDE SEQUENCE</scope>
</reference>
<dbReference type="SUPFAM" id="SSF56219">
    <property type="entry name" value="DNase I-like"/>
    <property type="match status" value="1"/>
</dbReference>
<dbReference type="Proteomes" id="UP001151760">
    <property type="component" value="Unassembled WGS sequence"/>
</dbReference>
<sequence length="181" mass="21536">MGDFNSITHLEDKLHCTIDEQNMLNFNDFISNANLFDVPIHNYKFTRFGRQGKRSRIDRMLVNAAWISTWPNAKLVTGEKEESDHLPIIWGPECRVWGPRPFRFNNDWFRFPDFEVKCKQWWEGNGMIYLDDQIKSHLQKLELDPIDEVAETSLMQLIQSKNEIRDSWSEDPNEIKERHVP</sequence>
<protein>
    <submittedName>
        <fullName evidence="1">Cytochrome P450</fullName>
    </submittedName>
</protein>
<evidence type="ECO:0000313" key="2">
    <source>
        <dbReference type="Proteomes" id="UP001151760"/>
    </source>
</evidence>
<name>A0ABQ5EQX4_9ASTR</name>
<evidence type="ECO:0000313" key="1">
    <source>
        <dbReference type="EMBL" id="GJT53297.1"/>
    </source>
</evidence>
<dbReference type="PANTHER" id="PTHR33710:SF64">
    <property type="entry name" value="ENDONUCLEASE_EXONUCLEASE_PHOSPHATASE DOMAIN-CONTAINING PROTEIN"/>
    <property type="match status" value="1"/>
</dbReference>
<reference evidence="1" key="2">
    <citation type="submission" date="2022-01" db="EMBL/GenBank/DDBJ databases">
        <authorList>
            <person name="Yamashiro T."/>
            <person name="Shiraishi A."/>
            <person name="Satake H."/>
            <person name="Nakayama K."/>
        </authorList>
    </citation>
    <scope>NUCLEOTIDE SEQUENCE</scope>
</reference>
<gene>
    <name evidence="1" type="ORF">Tco_0988351</name>
</gene>
<accession>A0ABQ5EQX4</accession>
<organism evidence="1 2">
    <name type="scientific">Tanacetum coccineum</name>
    <dbReference type="NCBI Taxonomy" id="301880"/>
    <lineage>
        <taxon>Eukaryota</taxon>
        <taxon>Viridiplantae</taxon>
        <taxon>Streptophyta</taxon>
        <taxon>Embryophyta</taxon>
        <taxon>Tracheophyta</taxon>
        <taxon>Spermatophyta</taxon>
        <taxon>Magnoliopsida</taxon>
        <taxon>eudicotyledons</taxon>
        <taxon>Gunneridae</taxon>
        <taxon>Pentapetalae</taxon>
        <taxon>asterids</taxon>
        <taxon>campanulids</taxon>
        <taxon>Asterales</taxon>
        <taxon>Asteraceae</taxon>
        <taxon>Asteroideae</taxon>
        <taxon>Anthemideae</taxon>
        <taxon>Anthemidinae</taxon>
        <taxon>Tanacetum</taxon>
    </lineage>
</organism>
<dbReference type="InterPro" id="IPR036691">
    <property type="entry name" value="Endo/exonu/phosph_ase_sf"/>
</dbReference>
<dbReference type="Gene3D" id="3.60.10.10">
    <property type="entry name" value="Endonuclease/exonuclease/phosphatase"/>
    <property type="match status" value="1"/>
</dbReference>
<dbReference type="EMBL" id="BQNB010016575">
    <property type="protein sequence ID" value="GJT53297.1"/>
    <property type="molecule type" value="Genomic_DNA"/>
</dbReference>
<comment type="caution">
    <text evidence="1">The sequence shown here is derived from an EMBL/GenBank/DDBJ whole genome shotgun (WGS) entry which is preliminary data.</text>
</comment>
<dbReference type="PANTHER" id="PTHR33710">
    <property type="entry name" value="BNAC02G09200D PROTEIN"/>
    <property type="match status" value="1"/>
</dbReference>